<dbReference type="HOGENOM" id="CLU_1867151_0_0_1"/>
<proteinExistence type="predicted"/>
<dbReference type="AlphaFoldDB" id="E9I2T4"/>
<keyword evidence="2" id="KW-1185">Reference proteome</keyword>
<organism evidence="1 2">
    <name type="scientific">Daphnia pulex</name>
    <name type="common">Water flea</name>
    <dbReference type="NCBI Taxonomy" id="6669"/>
    <lineage>
        <taxon>Eukaryota</taxon>
        <taxon>Metazoa</taxon>
        <taxon>Ecdysozoa</taxon>
        <taxon>Arthropoda</taxon>
        <taxon>Crustacea</taxon>
        <taxon>Branchiopoda</taxon>
        <taxon>Diplostraca</taxon>
        <taxon>Cladocera</taxon>
        <taxon>Anomopoda</taxon>
        <taxon>Daphniidae</taxon>
        <taxon>Daphnia</taxon>
    </lineage>
</organism>
<sequence length="137" mass="14318">MVGAGLVGAQAQKIQALPTTRLAHHEIGAQHQTRETTGADGGRELVQVAQGKTEQLDLSIELNLQIEAEALQVLQSDRAAVIARVGFKAAKAAGIRRGPPVARAADAGIAQMNRCSMDSLGGQQGQCHRSANQSFAV</sequence>
<dbReference type="Proteomes" id="UP000000305">
    <property type="component" value="Unassembled WGS sequence"/>
</dbReference>
<name>E9I2T4_DAPPU</name>
<gene>
    <name evidence="1" type="ORF">DAPPUDRAFT_272157</name>
</gene>
<accession>E9I2T4</accession>
<evidence type="ECO:0000313" key="1">
    <source>
        <dbReference type="EMBL" id="EFX61695.1"/>
    </source>
</evidence>
<evidence type="ECO:0000313" key="2">
    <source>
        <dbReference type="Proteomes" id="UP000000305"/>
    </source>
</evidence>
<dbReference type="EMBL" id="GL734230">
    <property type="protein sequence ID" value="EFX61695.1"/>
    <property type="molecule type" value="Genomic_DNA"/>
</dbReference>
<dbReference type="KEGG" id="dpx:DAPPUDRAFT_272157"/>
<reference evidence="1 2" key="1">
    <citation type="journal article" date="2011" name="Science">
        <title>The ecoresponsive genome of Daphnia pulex.</title>
        <authorList>
            <person name="Colbourne J.K."/>
            <person name="Pfrender M.E."/>
            <person name="Gilbert D."/>
            <person name="Thomas W.K."/>
            <person name="Tucker A."/>
            <person name="Oakley T.H."/>
            <person name="Tokishita S."/>
            <person name="Aerts A."/>
            <person name="Arnold G.J."/>
            <person name="Basu M.K."/>
            <person name="Bauer D.J."/>
            <person name="Caceres C.E."/>
            <person name="Carmel L."/>
            <person name="Casola C."/>
            <person name="Choi J.H."/>
            <person name="Detter J.C."/>
            <person name="Dong Q."/>
            <person name="Dusheyko S."/>
            <person name="Eads B.D."/>
            <person name="Frohlich T."/>
            <person name="Geiler-Samerotte K.A."/>
            <person name="Gerlach D."/>
            <person name="Hatcher P."/>
            <person name="Jogdeo S."/>
            <person name="Krijgsveld J."/>
            <person name="Kriventseva E.V."/>
            <person name="Kultz D."/>
            <person name="Laforsch C."/>
            <person name="Lindquist E."/>
            <person name="Lopez J."/>
            <person name="Manak J.R."/>
            <person name="Muller J."/>
            <person name="Pangilinan J."/>
            <person name="Patwardhan R.P."/>
            <person name="Pitluck S."/>
            <person name="Pritham E.J."/>
            <person name="Rechtsteiner A."/>
            <person name="Rho M."/>
            <person name="Rogozin I.B."/>
            <person name="Sakarya O."/>
            <person name="Salamov A."/>
            <person name="Schaack S."/>
            <person name="Shapiro H."/>
            <person name="Shiga Y."/>
            <person name="Skalitzky C."/>
            <person name="Smith Z."/>
            <person name="Souvorov A."/>
            <person name="Sung W."/>
            <person name="Tang Z."/>
            <person name="Tsuchiya D."/>
            <person name="Tu H."/>
            <person name="Vos H."/>
            <person name="Wang M."/>
            <person name="Wolf Y.I."/>
            <person name="Yamagata H."/>
            <person name="Yamada T."/>
            <person name="Ye Y."/>
            <person name="Shaw J.R."/>
            <person name="Andrews J."/>
            <person name="Crease T.J."/>
            <person name="Tang H."/>
            <person name="Lucas S.M."/>
            <person name="Robertson H.M."/>
            <person name="Bork P."/>
            <person name="Koonin E.V."/>
            <person name="Zdobnov E.M."/>
            <person name="Grigoriev I.V."/>
            <person name="Lynch M."/>
            <person name="Boore J.L."/>
        </authorList>
    </citation>
    <scope>NUCLEOTIDE SEQUENCE [LARGE SCALE GENOMIC DNA]</scope>
</reference>
<protein>
    <submittedName>
        <fullName evidence="1">Uncharacterized protein</fullName>
    </submittedName>
</protein>
<dbReference type="InParanoid" id="E9I2T4"/>